<dbReference type="PANTHER" id="PTHR21340">
    <property type="entry name" value="DIADENOSINE 5,5-P1,P4-TETRAPHOSPHATE PYROPHOSPHOHYDROLASE MUTT"/>
    <property type="match status" value="1"/>
</dbReference>
<sequence>MQSQQSVVELLQQYLVNAAETEHSTVRTIQEFVQQQPAYWSRSTLVGHLTASAWITNAARDKAVLLHHRKLDIWVQPGGHIDDQDQSLLLASQREANEETGLQDFKLVMQGIFDVDIHPIPARKDEPAHEHLDIRFWFETADENLVLSDESNDLCWLSKEQIMAKTNEESVLRMVRKSMV</sequence>
<dbReference type="AlphaFoldDB" id="A0A5C8Z8N8"/>
<evidence type="ECO:0000313" key="3">
    <source>
        <dbReference type="EMBL" id="TXR53613.1"/>
    </source>
</evidence>
<dbReference type="Pfam" id="PF00293">
    <property type="entry name" value="NUDIX"/>
    <property type="match status" value="1"/>
</dbReference>
<dbReference type="GO" id="GO:0004081">
    <property type="term" value="F:bis(5'-nucleosyl)-tetraphosphatase (asymmetrical) activity"/>
    <property type="evidence" value="ECO:0007669"/>
    <property type="project" value="TreeGrafter"/>
</dbReference>
<dbReference type="SUPFAM" id="SSF55811">
    <property type="entry name" value="Nudix"/>
    <property type="match status" value="1"/>
</dbReference>
<organism evidence="3 4">
    <name type="scientific">Reinekea thalattae</name>
    <dbReference type="NCBI Taxonomy" id="2593301"/>
    <lineage>
        <taxon>Bacteria</taxon>
        <taxon>Pseudomonadati</taxon>
        <taxon>Pseudomonadota</taxon>
        <taxon>Gammaproteobacteria</taxon>
        <taxon>Oceanospirillales</taxon>
        <taxon>Saccharospirillaceae</taxon>
        <taxon>Reinekea</taxon>
    </lineage>
</organism>
<comment type="caution">
    <text evidence="3">The sequence shown here is derived from an EMBL/GenBank/DDBJ whole genome shotgun (WGS) entry which is preliminary data.</text>
</comment>
<reference evidence="3 4" key="1">
    <citation type="submission" date="2019-07" db="EMBL/GenBank/DDBJ databases">
        <title>Reinekea sp. strain SSH23 genome sequencing and assembly.</title>
        <authorList>
            <person name="Kim I."/>
        </authorList>
    </citation>
    <scope>NUCLEOTIDE SEQUENCE [LARGE SCALE GENOMIC DNA]</scope>
    <source>
        <strain evidence="3 4">SSH23</strain>
    </source>
</reference>
<dbReference type="GO" id="GO:0006754">
    <property type="term" value="P:ATP biosynthetic process"/>
    <property type="evidence" value="ECO:0007669"/>
    <property type="project" value="TreeGrafter"/>
</dbReference>
<dbReference type="Gene3D" id="3.90.79.10">
    <property type="entry name" value="Nucleoside Triphosphate Pyrophosphohydrolase"/>
    <property type="match status" value="1"/>
</dbReference>
<dbReference type="EMBL" id="VKAD01000001">
    <property type="protein sequence ID" value="TXR53613.1"/>
    <property type="molecule type" value="Genomic_DNA"/>
</dbReference>
<dbReference type="Proteomes" id="UP000321764">
    <property type="component" value="Unassembled WGS sequence"/>
</dbReference>
<dbReference type="OrthoDB" id="129709at2"/>
<evidence type="ECO:0000256" key="1">
    <source>
        <dbReference type="ARBA" id="ARBA00022801"/>
    </source>
</evidence>
<dbReference type="RefSeq" id="WP_147713013.1">
    <property type="nucleotide sequence ID" value="NZ_VKAD01000001.1"/>
</dbReference>
<dbReference type="GO" id="GO:0006167">
    <property type="term" value="P:AMP biosynthetic process"/>
    <property type="evidence" value="ECO:0007669"/>
    <property type="project" value="TreeGrafter"/>
</dbReference>
<dbReference type="InterPro" id="IPR051325">
    <property type="entry name" value="Nudix_hydrolase_domain"/>
</dbReference>
<gene>
    <name evidence="3" type="ORF">FME95_03350</name>
</gene>
<keyword evidence="1 3" id="KW-0378">Hydrolase</keyword>
<proteinExistence type="predicted"/>
<dbReference type="PANTHER" id="PTHR21340:SF0">
    <property type="entry name" value="BIS(5'-NUCLEOSYL)-TETRAPHOSPHATASE [ASYMMETRICAL]"/>
    <property type="match status" value="1"/>
</dbReference>
<name>A0A5C8Z8N8_9GAMM</name>
<keyword evidence="4" id="KW-1185">Reference proteome</keyword>
<accession>A0A5C8Z8N8</accession>
<dbReference type="InterPro" id="IPR015797">
    <property type="entry name" value="NUDIX_hydrolase-like_dom_sf"/>
</dbReference>
<protein>
    <submittedName>
        <fullName evidence="3">NUDIX hydrolase</fullName>
    </submittedName>
</protein>
<dbReference type="PROSITE" id="PS51462">
    <property type="entry name" value="NUDIX"/>
    <property type="match status" value="1"/>
</dbReference>
<dbReference type="InterPro" id="IPR000086">
    <property type="entry name" value="NUDIX_hydrolase_dom"/>
</dbReference>
<evidence type="ECO:0000259" key="2">
    <source>
        <dbReference type="PROSITE" id="PS51462"/>
    </source>
</evidence>
<feature type="domain" description="Nudix hydrolase" evidence="2">
    <location>
        <begin position="46"/>
        <end position="179"/>
    </location>
</feature>
<dbReference type="CDD" id="cd03674">
    <property type="entry name" value="NUDIX_Hydrolase"/>
    <property type="match status" value="1"/>
</dbReference>
<evidence type="ECO:0000313" key="4">
    <source>
        <dbReference type="Proteomes" id="UP000321764"/>
    </source>
</evidence>